<evidence type="ECO:0000313" key="1">
    <source>
        <dbReference type="EMBL" id="CAE0100761.1"/>
    </source>
</evidence>
<reference evidence="1" key="1">
    <citation type="submission" date="2021-01" db="EMBL/GenBank/DDBJ databases">
        <authorList>
            <person name="Corre E."/>
            <person name="Pelletier E."/>
            <person name="Niang G."/>
            <person name="Scheremetjew M."/>
            <person name="Finn R."/>
            <person name="Kale V."/>
            <person name="Holt S."/>
            <person name="Cochrane G."/>
            <person name="Meng A."/>
            <person name="Brown T."/>
            <person name="Cohen L."/>
        </authorList>
    </citation>
    <scope>NUCLEOTIDE SEQUENCE</scope>
    <source>
        <strain evidence="1">CCMP281</strain>
    </source>
</reference>
<proteinExistence type="predicted"/>
<accession>A0A7S3ESB9</accession>
<protein>
    <submittedName>
        <fullName evidence="1">Uncharacterized protein</fullName>
    </submittedName>
</protein>
<dbReference type="AlphaFoldDB" id="A0A7S3ESB9"/>
<gene>
    <name evidence="1" type="ORF">HERI1096_LOCUS2261</name>
</gene>
<dbReference type="EMBL" id="HBHX01004105">
    <property type="protein sequence ID" value="CAE0100761.1"/>
    <property type="molecule type" value="Transcribed_RNA"/>
</dbReference>
<organism evidence="1">
    <name type="scientific">Haptolina ericina</name>
    <dbReference type="NCBI Taxonomy" id="156174"/>
    <lineage>
        <taxon>Eukaryota</taxon>
        <taxon>Haptista</taxon>
        <taxon>Haptophyta</taxon>
        <taxon>Prymnesiophyceae</taxon>
        <taxon>Prymnesiales</taxon>
        <taxon>Prymnesiaceae</taxon>
        <taxon>Haptolina</taxon>
    </lineage>
</organism>
<name>A0A7S3ESB9_9EUKA</name>
<sequence>MQQVVDTSSRQSLQPLFVVAGACPNSFCGMQAVMYCLCLSSPDPKIDFWWIKPMATNSAVIEPQTLDRQGKGVHKNDPGRSRALYIQFADLFQSSAGSATIGGGLLLFGVVDVGSVRRAYIEQAQSGERYYISLIWQESWTSNPFASSKFIIGKIVYQRDPSSASLYARPYAYKDGVLSVPAAGPEEDAEAAVPTDLIKLNCAKV</sequence>